<gene>
    <name evidence="1" type="ORF">ENM60_04935</name>
</gene>
<sequence>MSKPQQPQATKSKELKIVTRHIVSLSDVEKNPRLIKLLYITSLFKDISEKALLHLLYYMRQNGYDLGYNFVVIGQTPTSKDVSSDLAVLKYLGLLEVNEKKKLATSSLGREFIGKHLETSLRNDKDVIDKLVNELKVKIAPIDAEVEIKVKRRLG</sequence>
<organism evidence="1">
    <name type="scientific">Thermogladius calderae</name>
    <dbReference type="NCBI Taxonomy" id="1200300"/>
    <lineage>
        <taxon>Archaea</taxon>
        <taxon>Thermoproteota</taxon>
        <taxon>Thermoprotei</taxon>
        <taxon>Desulfurococcales</taxon>
        <taxon>Desulfurococcaceae</taxon>
        <taxon>Thermogladius</taxon>
    </lineage>
</organism>
<proteinExistence type="predicted"/>
<dbReference type="AlphaFoldDB" id="A0A7J3XZX4"/>
<protein>
    <submittedName>
        <fullName evidence="1">Uncharacterized protein</fullName>
    </submittedName>
</protein>
<name>A0A7J3XZX4_9CREN</name>
<evidence type="ECO:0000313" key="1">
    <source>
        <dbReference type="EMBL" id="HHP68113.1"/>
    </source>
</evidence>
<dbReference type="EMBL" id="DRYK01000061">
    <property type="protein sequence ID" value="HHP68113.1"/>
    <property type="molecule type" value="Genomic_DNA"/>
</dbReference>
<comment type="caution">
    <text evidence="1">The sequence shown here is derived from an EMBL/GenBank/DDBJ whole genome shotgun (WGS) entry which is preliminary data.</text>
</comment>
<reference evidence="1" key="1">
    <citation type="journal article" date="2020" name="mSystems">
        <title>Genome- and Community-Level Interaction Insights into Carbon Utilization and Element Cycling Functions of Hydrothermarchaeota in Hydrothermal Sediment.</title>
        <authorList>
            <person name="Zhou Z."/>
            <person name="Liu Y."/>
            <person name="Xu W."/>
            <person name="Pan J."/>
            <person name="Luo Z.H."/>
            <person name="Li M."/>
        </authorList>
    </citation>
    <scope>NUCLEOTIDE SEQUENCE [LARGE SCALE GENOMIC DNA]</scope>
    <source>
        <strain evidence="1">SpSt-110</strain>
    </source>
</reference>
<accession>A0A7J3XZX4</accession>